<evidence type="ECO:0000313" key="1">
    <source>
        <dbReference type="EMBL" id="EMI54207.1"/>
    </source>
</evidence>
<accession>M5TYC9</accession>
<dbReference type="Proteomes" id="UP000011885">
    <property type="component" value="Unassembled WGS sequence"/>
</dbReference>
<reference evidence="1 2" key="1">
    <citation type="journal article" date="2013" name="Mar. Genomics">
        <title>Expression of sulfatases in Rhodopirellula baltica and the diversity of sulfatases in the genus Rhodopirellula.</title>
        <authorList>
            <person name="Wegner C.E."/>
            <person name="Richter-Heitmann T."/>
            <person name="Klindworth A."/>
            <person name="Klockow C."/>
            <person name="Richter M."/>
            <person name="Achstetter T."/>
            <person name="Glockner F.O."/>
            <person name="Harder J."/>
        </authorList>
    </citation>
    <scope>NUCLEOTIDE SEQUENCE [LARGE SCALE GENOMIC DNA]</scope>
    <source>
        <strain evidence="1 2">SM41</strain>
    </source>
</reference>
<gene>
    <name evidence="1" type="ORF">RSSM_04359</name>
</gene>
<protein>
    <submittedName>
        <fullName evidence="1">Uncharacterized protein</fullName>
    </submittedName>
</protein>
<evidence type="ECO:0000313" key="2">
    <source>
        <dbReference type="Proteomes" id="UP000011885"/>
    </source>
</evidence>
<sequence length="42" mass="4731">MNRINGISAISLNPEKIRKVQKICVQRQRGLAHRSDQSTGLI</sequence>
<comment type="caution">
    <text evidence="1">The sequence shown here is derived from an EMBL/GenBank/DDBJ whole genome shotgun (WGS) entry which is preliminary data.</text>
</comment>
<organism evidence="1 2">
    <name type="scientific">Rhodopirellula sallentina SM41</name>
    <dbReference type="NCBI Taxonomy" id="1263870"/>
    <lineage>
        <taxon>Bacteria</taxon>
        <taxon>Pseudomonadati</taxon>
        <taxon>Planctomycetota</taxon>
        <taxon>Planctomycetia</taxon>
        <taxon>Pirellulales</taxon>
        <taxon>Pirellulaceae</taxon>
        <taxon>Rhodopirellula</taxon>
    </lineage>
</organism>
<proteinExistence type="predicted"/>
<keyword evidence="2" id="KW-1185">Reference proteome</keyword>
<dbReference type="EMBL" id="ANOH01000289">
    <property type="protein sequence ID" value="EMI54207.1"/>
    <property type="molecule type" value="Genomic_DNA"/>
</dbReference>
<dbReference type="AlphaFoldDB" id="M5TYC9"/>
<name>M5TYC9_9BACT</name>